<sequence length="812" mass="86835">MPPCPYQWMLAFLALTSQAAAANFLNLDFSKSKGATYESAVQGSRPQSLSKRSLDREEFLQLQLANQNDFYSVTLDIGTPSQQVTVLFDTGSSDLWFSASDNPYCAHEQRDGQDRRANLQSTSVLSAAPDTTTLGIPISPTIDCSQYGTFDYEKSSTFCPNHSRPFRTLYADNSYALGFWGRDELNLDNAARSKVEFAIAEISNSSVGVLGVGIKELESTFHYFNSSTYTYPNFPVMLKESGAIDKIAFSLYLNSLDAPDGSVLFGGVDHSKYTGELLTVPLINTYKNKGVPQPIQFEITAQGVGMQSTKACHQETLSSIKFPAYLDSGATLMFIDEGIAQKMADFVNATWSDEWQFYMLNCPGSDDDTELVFDFGGFQIATPLSNYILSTDQDNLCALGVVPSDQHATFGDVFLSSAYVVYDLEELEISLAQANWNPPPSNIEPIVSSVPKARRAPGYSNTWEHDAADAALVTKNIFSSSFSCSNPKTGAFSTFLSNSSMLSGPTRSTLSMISVPATTNLTASQTFSSASRTRSGLRSTDLTPSLDGITSVTCKSTNSSTSGFETSIQMVTSQCSGSSFVVATKKITPAGNKVSVSFASNKKASDVPVVFSTSSQFQSKMSKSVYTVIASSGTSNFGTYSLSDLPYSSINGFGDSKTSSVATHNDAGTMNQYSSGLTPSTNSPYGCSKSKSPMELSYEAGASKSSETLPQTSSPNPLYVAMNTELSGHRQSGTISVSSGSLRLDDPTGVLNTLEVTSGDVSKTQSETSTADSRSTYYVAIQSGAGSSDSSISRRGLIGSTLAVLVALLSTV</sequence>
<dbReference type="SUPFAM" id="SSF50630">
    <property type="entry name" value="Acid proteases"/>
    <property type="match status" value="1"/>
</dbReference>
<feature type="disulfide bond" evidence="7">
    <location>
        <begin position="362"/>
        <end position="397"/>
    </location>
</feature>
<keyword evidence="3 10" id="KW-0732">Signal</keyword>
<feature type="domain" description="Peptidase A1" evidence="11">
    <location>
        <begin position="71"/>
        <end position="432"/>
    </location>
</feature>
<dbReference type="Proteomes" id="UP000189911">
    <property type="component" value="Chromosome G"/>
</dbReference>
<reference evidence="13" key="1">
    <citation type="submission" date="2016-03" db="EMBL/GenBank/DDBJ databases">
        <authorList>
            <person name="Devillers Hugo."/>
        </authorList>
    </citation>
    <scope>NUCLEOTIDE SEQUENCE [LARGE SCALE GENOMIC DNA]</scope>
</reference>
<dbReference type="InterPro" id="IPR001461">
    <property type="entry name" value="Aspartic_peptidase_A1"/>
</dbReference>
<dbReference type="PROSITE" id="PS51767">
    <property type="entry name" value="PEPTIDASE_A1"/>
    <property type="match status" value="1"/>
</dbReference>
<feature type="signal peptide" evidence="10">
    <location>
        <begin position="1"/>
        <end position="21"/>
    </location>
</feature>
<feature type="region of interest" description="Disordered" evidence="9">
    <location>
        <begin position="670"/>
        <end position="693"/>
    </location>
</feature>
<comment type="similarity">
    <text evidence="1 8">Belongs to the peptidase A1 family.</text>
</comment>
<dbReference type="OrthoDB" id="771136at2759"/>
<proteinExistence type="inferred from homology"/>
<evidence type="ECO:0000256" key="2">
    <source>
        <dbReference type="ARBA" id="ARBA00022670"/>
    </source>
</evidence>
<evidence type="ECO:0000256" key="9">
    <source>
        <dbReference type="SAM" id="MobiDB-lite"/>
    </source>
</evidence>
<dbReference type="InterPro" id="IPR033121">
    <property type="entry name" value="PEPTIDASE_A1"/>
</dbReference>
<feature type="active site" evidence="6">
    <location>
        <position position="89"/>
    </location>
</feature>
<feature type="active site" evidence="6">
    <location>
        <position position="327"/>
    </location>
</feature>
<dbReference type="PANTHER" id="PTHR47966">
    <property type="entry name" value="BETA-SITE APP-CLEAVING ENZYME, ISOFORM A-RELATED"/>
    <property type="match status" value="1"/>
</dbReference>
<evidence type="ECO:0000256" key="3">
    <source>
        <dbReference type="ARBA" id="ARBA00022729"/>
    </source>
</evidence>
<evidence type="ECO:0000256" key="10">
    <source>
        <dbReference type="SAM" id="SignalP"/>
    </source>
</evidence>
<dbReference type="AlphaFoldDB" id="A0A1G4KGT9"/>
<feature type="chain" id="PRO_5009236502" evidence="10">
    <location>
        <begin position="22"/>
        <end position="812"/>
    </location>
</feature>
<keyword evidence="5 8" id="KW-0378">Hydrolase</keyword>
<dbReference type="GO" id="GO:0004190">
    <property type="term" value="F:aspartic-type endopeptidase activity"/>
    <property type="evidence" value="ECO:0007669"/>
    <property type="project" value="UniProtKB-KW"/>
</dbReference>
<evidence type="ECO:0000313" key="12">
    <source>
        <dbReference type="EMBL" id="SCV03771.1"/>
    </source>
</evidence>
<dbReference type="InterPro" id="IPR021109">
    <property type="entry name" value="Peptidase_aspartic_dom_sf"/>
</dbReference>
<evidence type="ECO:0000313" key="13">
    <source>
        <dbReference type="Proteomes" id="UP000189911"/>
    </source>
</evidence>
<accession>A0A1G4KGT9</accession>
<evidence type="ECO:0000256" key="8">
    <source>
        <dbReference type="RuleBase" id="RU000454"/>
    </source>
</evidence>
<evidence type="ECO:0000256" key="5">
    <source>
        <dbReference type="ARBA" id="ARBA00022801"/>
    </source>
</evidence>
<gene>
    <name evidence="12" type="ORF">LANO_0G06150G</name>
</gene>
<dbReference type="InterPro" id="IPR001969">
    <property type="entry name" value="Aspartic_peptidase_AS"/>
</dbReference>
<dbReference type="CDD" id="cd05474">
    <property type="entry name" value="SAP_like"/>
    <property type="match status" value="1"/>
</dbReference>
<evidence type="ECO:0000256" key="6">
    <source>
        <dbReference type="PIRSR" id="PIRSR601461-1"/>
    </source>
</evidence>
<dbReference type="PANTHER" id="PTHR47966:SF65">
    <property type="entry name" value="ASPARTIC-TYPE ENDOPEPTIDASE"/>
    <property type="match status" value="1"/>
</dbReference>
<dbReference type="Pfam" id="PF00026">
    <property type="entry name" value="Asp"/>
    <property type="match status" value="1"/>
</dbReference>
<keyword evidence="7" id="KW-1015">Disulfide bond</keyword>
<name>A0A1G4KGT9_9SACH</name>
<dbReference type="InterPro" id="IPR033876">
    <property type="entry name" value="SAP-like"/>
</dbReference>
<keyword evidence="4 8" id="KW-0064">Aspartyl protease</keyword>
<dbReference type="GO" id="GO:0071944">
    <property type="term" value="C:cell periphery"/>
    <property type="evidence" value="ECO:0007669"/>
    <property type="project" value="UniProtKB-ARBA"/>
</dbReference>
<keyword evidence="13" id="KW-1185">Reference proteome</keyword>
<evidence type="ECO:0000256" key="4">
    <source>
        <dbReference type="ARBA" id="ARBA00022750"/>
    </source>
</evidence>
<dbReference type="EMBL" id="LT598453">
    <property type="protein sequence ID" value="SCV03771.1"/>
    <property type="molecule type" value="Genomic_DNA"/>
</dbReference>
<dbReference type="FunFam" id="2.40.70.10:FF:000011">
    <property type="entry name" value="Aspartic protease"/>
    <property type="match status" value="1"/>
</dbReference>
<dbReference type="PRINTS" id="PR00792">
    <property type="entry name" value="PEPSIN"/>
</dbReference>
<dbReference type="GO" id="GO:0006508">
    <property type="term" value="P:proteolysis"/>
    <property type="evidence" value="ECO:0007669"/>
    <property type="project" value="UniProtKB-KW"/>
</dbReference>
<evidence type="ECO:0000256" key="1">
    <source>
        <dbReference type="ARBA" id="ARBA00007447"/>
    </source>
</evidence>
<dbReference type="Gene3D" id="2.40.70.10">
    <property type="entry name" value="Acid Proteases"/>
    <property type="match status" value="2"/>
</dbReference>
<feature type="compositionally biased region" description="Polar residues" evidence="9">
    <location>
        <begin position="670"/>
        <end position="691"/>
    </location>
</feature>
<organism evidence="12 13">
    <name type="scientific">Lachancea nothofagi CBS 11611</name>
    <dbReference type="NCBI Taxonomy" id="1266666"/>
    <lineage>
        <taxon>Eukaryota</taxon>
        <taxon>Fungi</taxon>
        <taxon>Dikarya</taxon>
        <taxon>Ascomycota</taxon>
        <taxon>Saccharomycotina</taxon>
        <taxon>Saccharomycetes</taxon>
        <taxon>Saccharomycetales</taxon>
        <taxon>Saccharomycetaceae</taxon>
        <taxon>Lachancea</taxon>
    </lineage>
</organism>
<dbReference type="PROSITE" id="PS00141">
    <property type="entry name" value="ASP_PROTEASE"/>
    <property type="match status" value="1"/>
</dbReference>
<evidence type="ECO:0000256" key="7">
    <source>
        <dbReference type="PIRSR" id="PIRSR601461-2"/>
    </source>
</evidence>
<keyword evidence="2 8" id="KW-0645">Protease</keyword>
<evidence type="ECO:0000259" key="11">
    <source>
        <dbReference type="PROSITE" id="PS51767"/>
    </source>
</evidence>
<protein>
    <submittedName>
        <fullName evidence="12">LANO_0G06150g1_1</fullName>
    </submittedName>
</protein>